<evidence type="ECO:0000313" key="4">
    <source>
        <dbReference type="Proteomes" id="UP001321582"/>
    </source>
</evidence>
<dbReference type="SUPFAM" id="SSF51182">
    <property type="entry name" value="RmlC-like cupins"/>
    <property type="match status" value="1"/>
</dbReference>
<dbReference type="CDD" id="cd02221">
    <property type="entry name" value="cupin_TM1287-like"/>
    <property type="match status" value="1"/>
</dbReference>
<feature type="domain" description="Cupin type-2" evidence="2">
    <location>
        <begin position="43"/>
        <end position="110"/>
    </location>
</feature>
<keyword evidence="4" id="KW-1185">Reference proteome</keyword>
<dbReference type="RefSeq" id="WP_307905197.1">
    <property type="nucleotide sequence ID" value="NZ_AP027059.1"/>
</dbReference>
<dbReference type="Gene3D" id="2.60.120.10">
    <property type="entry name" value="Jelly Rolls"/>
    <property type="match status" value="1"/>
</dbReference>
<keyword evidence="1" id="KW-0479">Metal-binding</keyword>
<sequence>MIIKIGDTKQQITEKPRGGVGEIIANMYLKDSELENSLTGFNMMQLKKNSEVGYHQHINDEEIYYILTGKGIVNDNGIEKEVEAGDMIYTKQGEFHSIKNIGDELLEFIAFIIKK</sequence>
<dbReference type="KEGG" id="haby:HLVA_08340"/>
<dbReference type="Proteomes" id="UP001321582">
    <property type="component" value="Chromosome"/>
</dbReference>
<evidence type="ECO:0000259" key="2">
    <source>
        <dbReference type="Pfam" id="PF07883"/>
    </source>
</evidence>
<evidence type="ECO:0000313" key="3">
    <source>
        <dbReference type="EMBL" id="BDU50265.1"/>
    </source>
</evidence>
<dbReference type="InterPro" id="IPR014710">
    <property type="entry name" value="RmlC-like_jellyroll"/>
</dbReference>
<accession>A0AAU9E1L2</accession>
<protein>
    <submittedName>
        <fullName evidence="3">Oxalate-binding protein</fullName>
    </submittedName>
</protein>
<gene>
    <name evidence="3" type="ORF">HLVA_08340</name>
</gene>
<dbReference type="GO" id="GO:0046872">
    <property type="term" value="F:metal ion binding"/>
    <property type="evidence" value="ECO:0007669"/>
    <property type="project" value="UniProtKB-KW"/>
</dbReference>
<dbReference type="Pfam" id="PF07883">
    <property type="entry name" value="Cupin_2"/>
    <property type="match status" value="1"/>
</dbReference>
<evidence type="ECO:0000256" key="1">
    <source>
        <dbReference type="ARBA" id="ARBA00022723"/>
    </source>
</evidence>
<name>A0AAU9E1L2_9FUSO</name>
<dbReference type="AlphaFoldDB" id="A0AAU9E1L2"/>
<organism evidence="3 4">
    <name type="scientific">Haliovirga abyssi</name>
    <dbReference type="NCBI Taxonomy" id="2996794"/>
    <lineage>
        <taxon>Bacteria</taxon>
        <taxon>Fusobacteriati</taxon>
        <taxon>Fusobacteriota</taxon>
        <taxon>Fusobacteriia</taxon>
        <taxon>Fusobacteriales</taxon>
        <taxon>Haliovirgaceae</taxon>
        <taxon>Haliovirga</taxon>
    </lineage>
</organism>
<dbReference type="PANTHER" id="PTHR35848">
    <property type="entry name" value="OXALATE-BINDING PROTEIN"/>
    <property type="match status" value="1"/>
</dbReference>
<dbReference type="EMBL" id="AP027059">
    <property type="protein sequence ID" value="BDU50265.1"/>
    <property type="molecule type" value="Genomic_DNA"/>
</dbReference>
<dbReference type="PANTHER" id="PTHR35848:SF6">
    <property type="entry name" value="CUPIN TYPE-2 DOMAIN-CONTAINING PROTEIN"/>
    <property type="match status" value="1"/>
</dbReference>
<dbReference type="InterPro" id="IPR051610">
    <property type="entry name" value="GPI/OXD"/>
</dbReference>
<dbReference type="InterPro" id="IPR011051">
    <property type="entry name" value="RmlC_Cupin_sf"/>
</dbReference>
<dbReference type="InterPro" id="IPR013096">
    <property type="entry name" value="Cupin_2"/>
</dbReference>
<reference evidence="3 4" key="1">
    <citation type="submission" date="2022-11" db="EMBL/GenBank/DDBJ databases">
        <title>Haliovirga abyssi gen. nov., sp. nov., a mesophilic fermentative bacterium isolated from the Iheya North hydrothermal field and the proposal of Haliovirgaceae fam. nov.</title>
        <authorList>
            <person name="Miyazaki U."/>
            <person name="Tame A."/>
            <person name="Miyazaki J."/>
            <person name="Takai K."/>
            <person name="Sawayama S."/>
            <person name="Kitajima M."/>
            <person name="Okamoto A."/>
            <person name="Nakagawa S."/>
        </authorList>
    </citation>
    <scope>NUCLEOTIDE SEQUENCE [LARGE SCALE GENOMIC DNA]</scope>
    <source>
        <strain evidence="3 4">IC12</strain>
    </source>
</reference>
<proteinExistence type="predicted"/>